<feature type="compositionally biased region" description="Polar residues" evidence="1">
    <location>
        <begin position="139"/>
        <end position="151"/>
    </location>
</feature>
<name>A0A6G0SW75_APHGL</name>
<accession>A0A6G0SW75</accession>
<dbReference type="Proteomes" id="UP000475862">
    <property type="component" value="Unassembled WGS sequence"/>
</dbReference>
<sequence length="195" mass="23213">MFCPSMVARFMRQYLIAYNTFQNVKSMQFANHNYEHRMSNHSKEERLNDSGTTDNSKTVIEEKNCRAAPINKYTRHKTRKPIKNSNIMVYKHRNPNKYQHYLQRDIRTTAVTMHILPNMDKINCWIILAKRHWKQKRYSGNNISSSTNPQVREQKTRKPRVEAMIKTTSRILFNSFDTKPSKHNTTFRSNPNMNS</sequence>
<dbReference type="EMBL" id="VYZN01001235">
    <property type="protein sequence ID" value="KAE9522408.1"/>
    <property type="molecule type" value="Genomic_DNA"/>
</dbReference>
<evidence type="ECO:0000313" key="2">
    <source>
        <dbReference type="EMBL" id="KAE9522408.1"/>
    </source>
</evidence>
<comment type="caution">
    <text evidence="2">The sequence shown here is derived from an EMBL/GenBank/DDBJ whole genome shotgun (WGS) entry which is preliminary data.</text>
</comment>
<protein>
    <submittedName>
        <fullName evidence="2">Uncharacterized protein</fullName>
    </submittedName>
</protein>
<evidence type="ECO:0000313" key="3">
    <source>
        <dbReference type="Proteomes" id="UP000475862"/>
    </source>
</evidence>
<proteinExistence type="predicted"/>
<reference evidence="2 3" key="1">
    <citation type="submission" date="2019-08" db="EMBL/GenBank/DDBJ databases">
        <title>The genome of the soybean aphid Biotype 1, its phylome, world population structure and adaptation to the North American continent.</title>
        <authorList>
            <person name="Giordano R."/>
            <person name="Donthu R.K."/>
            <person name="Hernandez A.G."/>
            <person name="Wright C.L."/>
            <person name="Zimin A.V."/>
        </authorList>
    </citation>
    <scope>NUCLEOTIDE SEQUENCE [LARGE SCALE GENOMIC DNA]</scope>
    <source>
        <tissue evidence="2">Whole aphids</tissue>
    </source>
</reference>
<feature type="region of interest" description="Disordered" evidence="1">
    <location>
        <begin position="139"/>
        <end position="159"/>
    </location>
</feature>
<organism evidence="2 3">
    <name type="scientific">Aphis glycines</name>
    <name type="common">Soybean aphid</name>
    <dbReference type="NCBI Taxonomy" id="307491"/>
    <lineage>
        <taxon>Eukaryota</taxon>
        <taxon>Metazoa</taxon>
        <taxon>Ecdysozoa</taxon>
        <taxon>Arthropoda</taxon>
        <taxon>Hexapoda</taxon>
        <taxon>Insecta</taxon>
        <taxon>Pterygota</taxon>
        <taxon>Neoptera</taxon>
        <taxon>Paraneoptera</taxon>
        <taxon>Hemiptera</taxon>
        <taxon>Sternorrhyncha</taxon>
        <taxon>Aphidomorpha</taxon>
        <taxon>Aphidoidea</taxon>
        <taxon>Aphididae</taxon>
        <taxon>Aphidini</taxon>
        <taxon>Aphis</taxon>
        <taxon>Aphis</taxon>
    </lineage>
</organism>
<dbReference type="AlphaFoldDB" id="A0A6G0SW75"/>
<gene>
    <name evidence="2" type="ORF">AGLY_017195</name>
</gene>
<keyword evidence="3" id="KW-1185">Reference proteome</keyword>
<evidence type="ECO:0000256" key="1">
    <source>
        <dbReference type="SAM" id="MobiDB-lite"/>
    </source>
</evidence>
<feature type="region of interest" description="Disordered" evidence="1">
    <location>
        <begin position="176"/>
        <end position="195"/>
    </location>
</feature>